<feature type="signal peptide" evidence="1">
    <location>
        <begin position="1"/>
        <end position="27"/>
    </location>
</feature>
<proteinExistence type="predicted"/>
<dbReference type="RefSeq" id="WP_183769952.1">
    <property type="nucleotide sequence ID" value="NZ_JACIDK010000001.1"/>
</dbReference>
<evidence type="ECO:0000313" key="2">
    <source>
        <dbReference type="EMBL" id="MBB3890083.1"/>
    </source>
</evidence>
<keyword evidence="1" id="KW-0732">Signal</keyword>
<keyword evidence="3" id="KW-1185">Reference proteome</keyword>
<feature type="chain" id="PRO_5033021090" description="Phosphatase" evidence="1">
    <location>
        <begin position="28"/>
        <end position="478"/>
    </location>
</feature>
<reference evidence="2 3" key="1">
    <citation type="submission" date="2020-08" db="EMBL/GenBank/DDBJ databases">
        <title>Genomic Encyclopedia of Type Strains, Phase IV (KMG-IV): sequencing the most valuable type-strain genomes for metagenomic binning, comparative biology and taxonomic classification.</title>
        <authorList>
            <person name="Goeker M."/>
        </authorList>
    </citation>
    <scope>NUCLEOTIDE SEQUENCE [LARGE SCALE GENOMIC DNA]</scope>
    <source>
        <strain evidence="2 3">DSM 21793</strain>
    </source>
</reference>
<comment type="caution">
    <text evidence="2">The sequence shown here is derived from an EMBL/GenBank/DDBJ whole genome shotgun (WGS) entry which is preliminary data.</text>
</comment>
<gene>
    <name evidence="2" type="ORF">GGQ61_000780</name>
</gene>
<sequence>MSASRRQFLQTAAASAAFTGLARYANAQVTADAEGYSNPGYASEIAGYGPLRRDPAEIFDLPEGFSYKVISRAGDRMDDGLIAAGKMDGMGCFPAGRNRVALVRNHEISPPPRDVQITAFGENRSLAGKVAAADVYDTDSEGLPLGGGTSTLIYDLKTRELKAQHLSLAGTAVNCAGGVTPWGSWLTCEETVVKAGQGVKKDHGWVFEVPSRLRGLSEPFAITGMGRFKHEACAVDPRTGVIYMTEDEIDGKGLFYRYLPNDRRRLQAGGRLQALAVIGDGDPRNWDAVSWNQGDWRNVRWIDLDGVDNPNNDLRHRGQAAGASWFARGEGMFFGQGELYFTCTSGGPKFHGQVMRYVPSAHEGQPGESDEPGRLQLFVEPSDARVMEMADNLAIAPWGHIVACEDKVGGTNYLRAMTPQGQVYTLGRNAQTLAGAKIRGTSELAGVCFSPDGSTMFVNIYSPGCTLAITGPWRSFKA</sequence>
<protein>
    <recommendedName>
        <fullName evidence="4">Phosphatase</fullName>
    </recommendedName>
</protein>
<dbReference type="Pfam" id="PF05787">
    <property type="entry name" value="PhoX"/>
    <property type="match status" value="1"/>
</dbReference>
<accession>A0A839ZXE4</accession>
<dbReference type="Proteomes" id="UP000530564">
    <property type="component" value="Unassembled WGS sequence"/>
</dbReference>
<dbReference type="SUPFAM" id="SSF63829">
    <property type="entry name" value="Calcium-dependent phosphotriesterase"/>
    <property type="match status" value="1"/>
</dbReference>
<dbReference type="AlphaFoldDB" id="A0A839ZXE4"/>
<dbReference type="EMBL" id="JACIDK010000001">
    <property type="protein sequence ID" value="MBB3890083.1"/>
    <property type="molecule type" value="Genomic_DNA"/>
</dbReference>
<evidence type="ECO:0008006" key="4">
    <source>
        <dbReference type="Google" id="ProtNLM"/>
    </source>
</evidence>
<organism evidence="2 3">
    <name type="scientific">Phenylobacterium haematophilum</name>
    <dbReference type="NCBI Taxonomy" id="98513"/>
    <lineage>
        <taxon>Bacteria</taxon>
        <taxon>Pseudomonadati</taxon>
        <taxon>Pseudomonadota</taxon>
        <taxon>Alphaproteobacteria</taxon>
        <taxon>Caulobacterales</taxon>
        <taxon>Caulobacteraceae</taxon>
        <taxon>Phenylobacterium</taxon>
    </lineage>
</organism>
<dbReference type="InterPro" id="IPR008557">
    <property type="entry name" value="PhoX"/>
</dbReference>
<dbReference type="InterPro" id="IPR006311">
    <property type="entry name" value="TAT_signal"/>
</dbReference>
<dbReference type="PROSITE" id="PS51318">
    <property type="entry name" value="TAT"/>
    <property type="match status" value="1"/>
</dbReference>
<name>A0A839ZXE4_9CAUL</name>
<evidence type="ECO:0000313" key="3">
    <source>
        <dbReference type="Proteomes" id="UP000530564"/>
    </source>
</evidence>
<evidence type="ECO:0000256" key="1">
    <source>
        <dbReference type="SAM" id="SignalP"/>
    </source>
</evidence>
<dbReference type="PANTHER" id="PTHR35399:SF4">
    <property type="entry name" value="MEMBRANE PROTEIN"/>
    <property type="match status" value="1"/>
</dbReference>
<dbReference type="PANTHER" id="PTHR35399">
    <property type="entry name" value="SLR8030 PROTEIN"/>
    <property type="match status" value="1"/>
</dbReference>